<proteinExistence type="predicted"/>
<evidence type="ECO:0000313" key="10">
    <source>
        <dbReference type="EMBL" id="KAJ8485430.1"/>
    </source>
</evidence>
<dbReference type="InterPro" id="IPR031140">
    <property type="entry name" value="IDD1-16"/>
</dbReference>
<feature type="domain" description="BIRD-IDD transcription factor third C2HC zinc finger" evidence="9">
    <location>
        <begin position="76"/>
        <end position="100"/>
    </location>
</feature>
<dbReference type="GO" id="GO:0008270">
    <property type="term" value="F:zinc ion binding"/>
    <property type="evidence" value="ECO:0007669"/>
    <property type="project" value="UniProtKB-KW"/>
</dbReference>
<dbReference type="Gene3D" id="3.30.160.60">
    <property type="entry name" value="Classic Zinc Finger"/>
    <property type="match status" value="1"/>
</dbReference>
<keyword evidence="11" id="KW-1185">Reference proteome</keyword>
<gene>
    <name evidence="10" type="ORF">OPV22_017915</name>
</gene>
<dbReference type="GO" id="GO:0005634">
    <property type="term" value="C:nucleus"/>
    <property type="evidence" value="ECO:0007669"/>
    <property type="project" value="TreeGrafter"/>
</dbReference>
<keyword evidence="6" id="KW-0804">Transcription</keyword>
<evidence type="ECO:0000256" key="3">
    <source>
        <dbReference type="ARBA" id="ARBA00022771"/>
    </source>
</evidence>
<evidence type="ECO:0000256" key="1">
    <source>
        <dbReference type="ARBA" id="ARBA00022723"/>
    </source>
</evidence>
<keyword evidence="2" id="KW-0677">Repeat</keyword>
<accession>A0AAV8R0S9</accession>
<dbReference type="InterPro" id="IPR055187">
    <property type="entry name" value="C2CH-3rd_BIRD-IDD"/>
</dbReference>
<dbReference type="Pfam" id="PF22992">
    <property type="entry name" value="C2CH-4th_BIRD-IDD"/>
    <property type="match status" value="1"/>
</dbReference>
<evidence type="ECO:0000256" key="7">
    <source>
        <dbReference type="SAM" id="MobiDB-lite"/>
    </source>
</evidence>
<evidence type="ECO:0000256" key="5">
    <source>
        <dbReference type="ARBA" id="ARBA00023015"/>
    </source>
</evidence>
<dbReference type="Proteomes" id="UP001222027">
    <property type="component" value="Unassembled WGS sequence"/>
</dbReference>
<dbReference type="AlphaFoldDB" id="A0AAV8R0S9"/>
<evidence type="ECO:0000256" key="6">
    <source>
        <dbReference type="ARBA" id="ARBA00023163"/>
    </source>
</evidence>
<evidence type="ECO:0000256" key="2">
    <source>
        <dbReference type="ARBA" id="ARBA00022737"/>
    </source>
</evidence>
<dbReference type="EMBL" id="JAQQAF010000005">
    <property type="protein sequence ID" value="KAJ8485430.1"/>
    <property type="molecule type" value="Genomic_DNA"/>
</dbReference>
<sequence>MMELENPSSMTASNSGSGEASISCFGQLQQPTTAAACGGQEEEEPCQNSRGGRAVAEDAAGDQSARVRAASTVRRKWKCDRCSKKYAAQSDWKAHTKVCGTREYRCDCGAHLSFGRRKSFIAHRAFCGALGWRARA</sequence>
<reference evidence="10 11" key="1">
    <citation type="submission" date="2022-12" db="EMBL/GenBank/DDBJ databases">
        <title>Chromosome-scale assembly of the Ensete ventricosum genome.</title>
        <authorList>
            <person name="Dussert Y."/>
            <person name="Stocks J."/>
            <person name="Wendawek A."/>
            <person name="Woldeyes F."/>
            <person name="Nichols R.A."/>
            <person name="Borrell J.S."/>
        </authorList>
    </citation>
    <scope>NUCLEOTIDE SEQUENCE [LARGE SCALE GENOMIC DNA]</scope>
    <source>
        <strain evidence="11">cv. Maze</strain>
        <tissue evidence="10">Seeds</tissue>
    </source>
</reference>
<dbReference type="GO" id="GO:0003700">
    <property type="term" value="F:DNA-binding transcription factor activity"/>
    <property type="evidence" value="ECO:0007669"/>
    <property type="project" value="TreeGrafter"/>
</dbReference>
<keyword evidence="1" id="KW-0479">Metal-binding</keyword>
<evidence type="ECO:0000259" key="8">
    <source>
        <dbReference type="Pfam" id="PF22992"/>
    </source>
</evidence>
<keyword evidence="5" id="KW-0805">Transcription regulation</keyword>
<feature type="region of interest" description="Disordered" evidence="7">
    <location>
        <begin position="35"/>
        <end position="67"/>
    </location>
</feature>
<evidence type="ECO:0000313" key="11">
    <source>
        <dbReference type="Proteomes" id="UP001222027"/>
    </source>
</evidence>
<evidence type="ECO:0000256" key="4">
    <source>
        <dbReference type="ARBA" id="ARBA00022833"/>
    </source>
</evidence>
<name>A0AAV8R0S9_ENSVE</name>
<feature type="region of interest" description="Disordered" evidence="7">
    <location>
        <begin position="1"/>
        <end position="22"/>
    </location>
</feature>
<dbReference type="Pfam" id="PF22995">
    <property type="entry name" value="C2CH-3rd_BIRD-IDD"/>
    <property type="match status" value="1"/>
</dbReference>
<evidence type="ECO:0008006" key="12">
    <source>
        <dbReference type="Google" id="ProtNLM"/>
    </source>
</evidence>
<keyword evidence="4" id="KW-0862">Zinc</keyword>
<organism evidence="10 11">
    <name type="scientific">Ensete ventricosum</name>
    <name type="common">Abyssinian banana</name>
    <name type="synonym">Musa ensete</name>
    <dbReference type="NCBI Taxonomy" id="4639"/>
    <lineage>
        <taxon>Eukaryota</taxon>
        <taxon>Viridiplantae</taxon>
        <taxon>Streptophyta</taxon>
        <taxon>Embryophyta</taxon>
        <taxon>Tracheophyta</taxon>
        <taxon>Spermatophyta</taxon>
        <taxon>Magnoliopsida</taxon>
        <taxon>Liliopsida</taxon>
        <taxon>Zingiberales</taxon>
        <taxon>Musaceae</taxon>
        <taxon>Ensete</taxon>
    </lineage>
</organism>
<dbReference type="InterPro" id="IPR055185">
    <property type="entry name" value="C2CH-4th_BIRD-IDD"/>
</dbReference>
<evidence type="ECO:0000259" key="9">
    <source>
        <dbReference type="Pfam" id="PF22995"/>
    </source>
</evidence>
<dbReference type="PANTHER" id="PTHR10593">
    <property type="entry name" value="SERINE/THREONINE-PROTEIN KINASE RIO"/>
    <property type="match status" value="1"/>
</dbReference>
<dbReference type="PANTHER" id="PTHR10593:SF236">
    <property type="entry name" value="PROTEIN INDETERMINATE-DOMAIN 11"/>
    <property type="match status" value="1"/>
</dbReference>
<feature type="domain" description="BIRD-IDD transcription factor fourth C2HC zinc finger" evidence="8">
    <location>
        <begin position="103"/>
        <end position="130"/>
    </location>
</feature>
<protein>
    <recommendedName>
        <fullName evidence="12">C2H2-type domain-containing protein</fullName>
    </recommendedName>
</protein>
<keyword evidence="3" id="KW-0863">Zinc-finger</keyword>
<comment type="caution">
    <text evidence="10">The sequence shown here is derived from an EMBL/GenBank/DDBJ whole genome shotgun (WGS) entry which is preliminary data.</text>
</comment>